<evidence type="ECO:0000259" key="40">
    <source>
        <dbReference type="PROSITE" id="PS50011"/>
    </source>
</evidence>
<dbReference type="FunFam" id="1.10.510.10:FF:000210">
    <property type="entry name" value="Non-specific serine/threonine protein kinase"/>
    <property type="match status" value="1"/>
</dbReference>
<dbReference type="GO" id="GO:0005634">
    <property type="term" value="C:nucleus"/>
    <property type="evidence" value="ECO:0007669"/>
    <property type="project" value="UniProtKB-SubCell"/>
</dbReference>
<sequence>LCVLLSLSGAGTQSAPGCALWCPRKSSCINATACRCNPGFSSTSGEIFTNILESCDDINECAPPMAPPCGKLADCVNTEGSFYCMCNPGYGLSSGAKTFRNESENTCQDVNECTSGQNPCHNTTHCLNTVGSYECRCRPGWTPAPGSPNGPNTTICEDVDECRSGQHQCHVSTVCINSVGSYRCRCRQGWKLKTRSLNNQTARTNQTKSVNQSSVVCEATPFSTLTWLPGIDSQILSWFFDKIQNLSSDVKPDSAKDTMQSLINSVDELMETLGDMETLPPHVRHRMATHLLSGLEDVLRSIAGTLPEGPFTYRSPSKTELSLMVQERGTGNVTVGQSHARVMLDWAVAAGDGGSGRTVVGVLSSNMTKLLANASFDMDPETQKELEEFYESPVRGARLRLLSPVNSVFLSNKNTKRLDSLVTFAFSHDVDTPKTRQELICAFWKNDSERGGHWATEGCRKLGSRNGSTTCQCNHLSSFAILVAHYDVEDPKLALFTKVGLSLSLICLLLCILTFLLVRPIQSSRTTVHLHLCICLFVGSAVFLAGIENEGGEVGLRCRLVAGLLHYCFLAAFCWMSLEGLELYFLVVRVFRGQGLRTRWLCLIGYGVPLFIVAVSVAVKSQCYGHELYCWLRRDGGFLWSFLGPVTVIVLSEPRSWSLLEQLGLAGADLAAPGVQQQLELERERLRREIRKELKLKEGAENLRRATTDLGRNLGPVELVLRGSSRRLDLLHQQLQELHAHVVLPDPVAAARDVPQSPGAGGPACSATNLSRVAGLEKQLAIELKVKQGAENMIQTYSNGSTKDRKLLLTAQQMLQDSKTKIDIIRMQLRRALQAGQLESQAAPDEAQGSPDLGAVELRIEELRHHFRVEHAVAEGAKNVLRLLSSAKTPDRKAVSEAQEKLTESNQKLGLLREALERRLGELPADHPKGRLLREELAAASSAAFSARLAGPFPATHYSTLCKPAPLTGTLEVRVVGCKDLPETIPWNPSPSAGGPGTPDSRPPFLSRPSRGLYSRSGSLSGRSSLKAETENTSEVSTVLKLDNTVVGQTSWKPCGPNAWDQNFILELERARELELAVFWRDQRGLCALKFLKLEDFLDNERHEVQLDMEPQGCLVAEVTFRNPVIERIPRLRRQKKIFSKQQGKAFQRARQMNIDVATWVRLLRRLIPNTTASGTFSPGASPGSEARPTGDLSVEKLNLGADVDISPQKSPLGPPQTPLSPTSPIQETTSTPELPSEPQETPGPALCSPLRKSPLTLEDFKFLAVLGRGHFGKVLLSEFRSSGELFAIKALKKGDIVARDEVESLMCEKRILAAVTSAGHPFLVNLFGCFQTPEHVCFVMEYSAGGDLMLHIHSDVFSEPRAVDLKLDNLLLDTEGYVKIADFGLCKEGMGYGDRTSTFCGTPEFLAPEVLTDTSYTRAVDWWGLGVLLYEMLVGESPFPGDDEEEVFDSIVNDEVRYPRFLSAEAMGLMRRLLRRNPERRLGSSEKDAEDVKKQPFFRTLGWDALLARRLPPPFVPKLSGRTDVSNFDEEFTGEPPTLSPPRDARPLTAAEQAAFRDFDFVAGGC</sequence>
<dbReference type="InterPro" id="IPR011072">
    <property type="entry name" value="HR1_rho-bd"/>
</dbReference>
<dbReference type="Proteomes" id="UP000011518">
    <property type="component" value="Unassembled WGS sequence"/>
</dbReference>
<dbReference type="InterPro" id="IPR003056">
    <property type="entry name" value="GPCR_2_ADGRE2_ADGRE5"/>
</dbReference>
<feature type="region of interest" description="Disordered" evidence="37">
    <location>
        <begin position="1172"/>
        <end position="1192"/>
    </location>
</feature>
<dbReference type="InterPro" id="IPR036274">
    <property type="entry name" value="HR1_rpt_sf"/>
</dbReference>
<feature type="domain" description="REM-1" evidence="45">
    <location>
        <begin position="757"/>
        <end position="838"/>
    </location>
</feature>
<feature type="transmembrane region" description="Helical" evidence="38">
    <location>
        <begin position="600"/>
        <end position="619"/>
    </location>
</feature>
<evidence type="ECO:0000256" key="15">
    <source>
        <dbReference type="ARBA" id="ARBA00022741"/>
    </source>
</evidence>
<evidence type="ECO:0000256" key="30">
    <source>
        <dbReference type="ARBA" id="ARBA00077669"/>
    </source>
</evidence>
<dbReference type="GO" id="GO:0007155">
    <property type="term" value="P:cell adhesion"/>
    <property type="evidence" value="ECO:0007669"/>
    <property type="project" value="UniProtKB-KW"/>
</dbReference>
<dbReference type="InterPro" id="IPR017892">
    <property type="entry name" value="Pkinase_C"/>
</dbReference>
<comment type="similarity">
    <text evidence="5">Belongs to the protein kinase superfamily. AGC Ser/Thr protein kinase family. PKC subfamily.</text>
</comment>
<dbReference type="CDD" id="cd11622">
    <property type="entry name" value="HR1_PKN_1"/>
    <property type="match status" value="1"/>
</dbReference>
<dbReference type="GO" id="GO:0004697">
    <property type="term" value="F:diacylglycerol-dependent serine/threonine kinase activity"/>
    <property type="evidence" value="ECO:0007669"/>
    <property type="project" value="UniProtKB-EC"/>
</dbReference>
<name>L8YGX0_TUPCH</name>
<evidence type="ECO:0000259" key="45">
    <source>
        <dbReference type="PROSITE" id="PS51860"/>
    </source>
</evidence>
<dbReference type="PROSITE" id="PS50221">
    <property type="entry name" value="GAIN_B"/>
    <property type="match status" value="1"/>
</dbReference>
<evidence type="ECO:0000256" key="32">
    <source>
        <dbReference type="ARBA" id="ARBA00080562"/>
    </source>
</evidence>
<dbReference type="InterPro" id="IPR001881">
    <property type="entry name" value="EGF-like_Ca-bd_dom"/>
</dbReference>
<proteinExistence type="inferred from homology"/>
<dbReference type="Gene3D" id="1.10.287.160">
    <property type="entry name" value="HR1 repeat"/>
    <property type="match status" value="3"/>
</dbReference>
<keyword evidence="24" id="KW-1015">Disulfide bond</keyword>
<dbReference type="GO" id="GO:0007166">
    <property type="term" value="P:cell surface receptor signaling pathway"/>
    <property type="evidence" value="ECO:0007669"/>
    <property type="project" value="InterPro"/>
</dbReference>
<keyword evidence="25" id="KW-0804">Transcription</keyword>
<feature type="domain" description="EGF-like" evidence="41">
    <location>
        <begin position="109"/>
        <end position="147"/>
    </location>
</feature>
<dbReference type="EC" id="2.7.11.13" evidence="6"/>
<feature type="domain" description="AGC-kinase C-terminal" evidence="44">
    <location>
        <begin position="1500"/>
        <end position="1567"/>
    </location>
</feature>
<dbReference type="FunFam" id="2.10.25.10:FF:000177">
    <property type="entry name" value="Adhesion G protein-coupled receptor E2"/>
    <property type="match status" value="1"/>
</dbReference>
<dbReference type="FunCoup" id="L8YGX0">
    <property type="interactions" value="2080"/>
</dbReference>
<feature type="domain" description="EGF-like" evidence="41">
    <location>
        <begin position="158"/>
        <end position="196"/>
    </location>
</feature>
<feature type="non-terminal residue" evidence="46">
    <location>
        <position position="1"/>
    </location>
</feature>
<evidence type="ECO:0000256" key="28">
    <source>
        <dbReference type="ARBA" id="ARBA00072336"/>
    </source>
</evidence>
<evidence type="ECO:0000256" key="16">
    <source>
        <dbReference type="ARBA" id="ARBA00022777"/>
    </source>
</evidence>
<dbReference type="InterPro" id="IPR000008">
    <property type="entry name" value="C2_dom"/>
</dbReference>
<dbReference type="SMART" id="SM00220">
    <property type="entry name" value="S_TKc"/>
    <property type="match status" value="1"/>
</dbReference>
<evidence type="ECO:0000313" key="46">
    <source>
        <dbReference type="EMBL" id="ELV14340.1"/>
    </source>
</evidence>
<evidence type="ECO:0000256" key="18">
    <source>
        <dbReference type="ARBA" id="ARBA00022840"/>
    </source>
</evidence>
<dbReference type="Gene3D" id="1.20.1070.10">
    <property type="entry name" value="Rhodopsin 7-helix transmembrane proteins"/>
    <property type="match status" value="1"/>
</dbReference>
<evidence type="ECO:0000256" key="14">
    <source>
        <dbReference type="ARBA" id="ARBA00022737"/>
    </source>
</evidence>
<dbReference type="InterPro" id="IPR057244">
    <property type="entry name" value="GAIN_B"/>
</dbReference>
<dbReference type="SUPFAM" id="SSF56112">
    <property type="entry name" value="Protein kinase-like (PK-like)"/>
    <property type="match status" value="1"/>
</dbReference>
<keyword evidence="13" id="KW-0732">Signal</keyword>
<dbReference type="InterPro" id="IPR000961">
    <property type="entry name" value="AGC-kinase_C"/>
</dbReference>
<evidence type="ECO:0000256" key="25">
    <source>
        <dbReference type="ARBA" id="ARBA00023163"/>
    </source>
</evidence>
<keyword evidence="19" id="KW-0130">Cell adhesion</keyword>
<evidence type="ECO:0000259" key="42">
    <source>
        <dbReference type="PROSITE" id="PS50221"/>
    </source>
</evidence>
<keyword evidence="7" id="KW-1003">Cell membrane</keyword>
<dbReference type="PROSITE" id="PS50261">
    <property type="entry name" value="G_PROTEIN_RECEP_F2_4"/>
    <property type="match status" value="1"/>
</dbReference>
<keyword evidence="12 38" id="KW-0812">Transmembrane</keyword>
<evidence type="ECO:0000256" key="3">
    <source>
        <dbReference type="ARBA" id="ARBA00004626"/>
    </source>
</evidence>
<dbReference type="InterPro" id="IPR000152">
    <property type="entry name" value="EGF-type_Asp/Asn_hydroxyl_site"/>
</dbReference>
<feature type="region of interest" description="Disordered" evidence="37">
    <location>
        <begin position="986"/>
        <end position="1034"/>
    </location>
</feature>
<dbReference type="PROSITE" id="PS01187">
    <property type="entry name" value="EGF_CA"/>
    <property type="match status" value="2"/>
</dbReference>
<dbReference type="InterPro" id="IPR037313">
    <property type="entry name" value="PKN_HR1_1"/>
</dbReference>
<dbReference type="InterPro" id="IPR011009">
    <property type="entry name" value="Kinase-like_dom_sf"/>
</dbReference>
<dbReference type="SUPFAM" id="SSF49562">
    <property type="entry name" value="C2 domain (Calcium/lipid-binding domain, CaLB)"/>
    <property type="match status" value="1"/>
</dbReference>
<dbReference type="GO" id="GO:0030496">
    <property type="term" value="C:midbody"/>
    <property type="evidence" value="ECO:0007669"/>
    <property type="project" value="UniProtKB-SubCell"/>
</dbReference>
<evidence type="ECO:0000256" key="4">
    <source>
        <dbReference type="ARBA" id="ARBA00004651"/>
    </source>
</evidence>
<accession>L8YGX0</accession>
<dbReference type="InterPro" id="IPR046338">
    <property type="entry name" value="GAIN_dom_sf"/>
</dbReference>
<keyword evidence="22 34" id="KW-0175">Coiled coil</keyword>
<dbReference type="SMART" id="SM00179">
    <property type="entry name" value="EGF_CA"/>
    <property type="match status" value="3"/>
</dbReference>
<dbReference type="PRINTS" id="PR01278">
    <property type="entry name" value="CD97PROTEIN"/>
</dbReference>
<keyword evidence="16 46" id="KW-0418">Kinase</keyword>
<reference evidence="47" key="2">
    <citation type="journal article" date="2013" name="Nat. Commun.">
        <title>Genome of the Chinese tree shrew.</title>
        <authorList>
            <person name="Fan Y."/>
            <person name="Huang Z.Y."/>
            <person name="Cao C.C."/>
            <person name="Chen C.S."/>
            <person name="Chen Y.X."/>
            <person name="Fan D.D."/>
            <person name="He J."/>
            <person name="Hou H.L."/>
            <person name="Hu L."/>
            <person name="Hu X.T."/>
            <person name="Jiang X.T."/>
            <person name="Lai R."/>
            <person name="Lang Y.S."/>
            <person name="Liang B."/>
            <person name="Liao S.G."/>
            <person name="Mu D."/>
            <person name="Ma Y.Y."/>
            <person name="Niu Y.Y."/>
            <person name="Sun X.Q."/>
            <person name="Xia J.Q."/>
            <person name="Xiao J."/>
            <person name="Xiong Z.Q."/>
            <person name="Xu L."/>
            <person name="Yang L."/>
            <person name="Zhang Y."/>
            <person name="Zhao W."/>
            <person name="Zhao X.D."/>
            <person name="Zheng Y.T."/>
            <person name="Zhou J.M."/>
            <person name="Zhu Y.B."/>
            <person name="Zhang G.J."/>
            <person name="Wang J."/>
            <person name="Yao Y.G."/>
        </authorList>
    </citation>
    <scope>NUCLEOTIDE SEQUENCE [LARGE SCALE GENOMIC DNA]</scope>
</reference>
<evidence type="ECO:0000256" key="24">
    <source>
        <dbReference type="ARBA" id="ARBA00023157"/>
    </source>
</evidence>
<gene>
    <name evidence="46" type="ORF">TREES_T100001217</name>
</gene>
<evidence type="ECO:0000259" key="39">
    <source>
        <dbReference type="PROSITE" id="PS50004"/>
    </source>
</evidence>
<dbReference type="PROSITE" id="PS00107">
    <property type="entry name" value="PROTEIN_KINASE_ATP"/>
    <property type="match status" value="1"/>
</dbReference>
<evidence type="ECO:0000259" key="43">
    <source>
        <dbReference type="PROSITE" id="PS50261"/>
    </source>
</evidence>
<keyword evidence="47" id="KW-1185">Reference proteome</keyword>
<comment type="subcellular location">
    <subcellularLocation>
        <location evidence="4">Cell membrane</location>
        <topology evidence="4">Multi-pass membrane protein</topology>
    </subcellularLocation>
    <subcellularLocation>
        <location evidence="3">Cleavage furrow</location>
    </subcellularLocation>
    <subcellularLocation>
        <location evidence="2">Midbody</location>
    </subcellularLocation>
    <subcellularLocation>
        <location evidence="1">Nucleus</location>
    </subcellularLocation>
</comment>
<evidence type="ECO:0000256" key="37">
    <source>
        <dbReference type="SAM" id="MobiDB-lite"/>
    </source>
</evidence>
<dbReference type="Pfam" id="PF07645">
    <property type="entry name" value="EGF_CA"/>
    <property type="match status" value="3"/>
</dbReference>
<dbReference type="PROSITE" id="PS50004">
    <property type="entry name" value="C2"/>
    <property type="match status" value="1"/>
</dbReference>
<dbReference type="Pfam" id="PF02185">
    <property type="entry name" value="HR1"/>
    <property type="match status" value="3"/>
</dbReference>
<evidence type="ECO:0000256" key="6">
    <source>
        <dbReference type="ARBA" id="ARBA00012429"/>
    </source>
</evidence>
<evidence type="ECO:0000256" key="9">
    <source>
        <dbReference type="ARBA" id="ARBA00022536"/>
    </source>
</evidence>
<dbReference type="InterPro" id="IPR000203">
    <property type="entry name" value="GPS"/>
</dbReference>
<dbReference type="FunFam" id="1.10.287.160:FF:000003">
    <property type="entry name" value="Putative serine/threonine-protein kinase N2"/>
    <property type="match status" value="1"/>
</dbReference>
<feature type="domain" description="REM-1" evidence="45">
    <location>
        <begin position="669"/>
        <end position="744"/>
    </location>
</feature>
<dbReference type="GO" id="GO:0005509">
    <property type="term" value="F:calcium ion binding"/>
    <property type="evidence" value="ECO:0007669"/>
    <property type="project" value="InterPro"/>
</dbReference>
<evidence type="ECO:0000256" key="5">
    <source>
        <dbReference type="ARBA" id="ARBA00005490"/>
    </source>
</evidence>
<dbReference type="GO" id="GO:0007189">
    <property type="term" value="P:adenylate cyclase-activating G protein-coupled receptor signaling pathway"/>
    <property type="evidence" value="ECO:0007669"/>
    <property type="project" value="TreeGrafter"/>
</dbReference>
<evidence type="ECO:0000256" key="12">
    <source>
        <dbReference type="ARBA" id="ARBA00022692"/>
    </source>
</evidence>
<evidence type="ECO:0000259" key="41">
    <source>
        <dbReference type="PROSITE" id="PS50026"/>
    </source>
</evidence>
<keyword evidence="8" id="KW-0723">Serine/threonine-protein kinase</keyword>
<dbReference type="PROSITE" id="PS51285">
    <property type="entry name" value="AGC_KINASE_CTER"/>
    <property type="match status" value="1"/>
</dbReference>
<dbReference type="Pfam" id="PF01825">
    <property type="entry name" value="GPS"/>
    <property type="match status" value="1"/>
</dbReference>
<dbReference type="GO" id="GO:0031267">
    <property type="term" value="F:small GTPase binding"/>
    <property type="evidence" value="ECO:0007669"/>
    <property type="project" value="InterPro"/>
</dbReference>
<keyword evidence="15 35" id="KW-0547">Nucleotide-binding</keyword>
<evidence type="ECO:0000313" key="47">
    <source>
        <dbReference type="Proteomes" id="UP000011518"/>
    </source>
</evidence>
<feature type="compositionally biased region" description="Polar residues" evidence="37">
    <location>
        <begin position="1220"/>
        <end position="1234"/>
    </location>
</feature>
<reference evidence="47" key="1">
    <citation type="submission" date="2012-07" db="EMBL/GenBank/DDBJ databases">
        <title>Genome of the Chinese tree shrew, a rising model animal genetically related to primates.</title>
        <authorList>
            <person name="Zhang G."/>
            <person name="Fan Y."/>
            <person name="Yao Y."/>
            <person name="Huang Z."/>
        </authorList>
    </citation>
    <scope>NUCLEOTIDE SEQUENCE [LARGE SCALE GENOMIC DNA]</scope>
</reference>
<dbReference type="InterPro" id="IPR000742">
    <property type="entry name" value="EGF"/>
</dbReference>
<evidence type="ECO:0000256" key="34">
    <source>
        <dbReference type="PROSITE-ProRule" id="PRU01207"/>
    </source>
</evidence>
<dbReference type="PROSITE" id="PS50011">
    <property type="entry name" value="PROTEIN_KINASE_DOM"/>
    <property type="match status" value="1"/>
</dbReference>
<dbReference type="PROSITE" id="PS51860">
    <property type="entry name" value="REM_1"/>
    <property type="match status" value="3"/>
</dbReference>
<dbReference type="Gene3D" id="2.10.25.10">
    <property type="entry name" value="Laminin"/>
    <property type="match status" value="4"/>
</dbReference>
<dbReference type="InterPro" id="IPR000719">
    <property type="entry name" value="Prot_kinase_dom"/>
</dbReference>
<organism evidence="46 47">
    <name type="scientific">Tupaia chinensis</name>
    <name type="common">Chinese tree shrew</name>
    <name type="synonym">Tupaia belangeri chinensis</name>
    <dbReference type="NCBI Taxonomy" id="246437"/>
    <lineage>
        <taxon>Eukaryota</taxon>
        <taxon>Metazoa</taxon>
        <taxon>Chordata</taxon>
        <taxon>Craniata</taxon>
        <taxon>Vertebrata</taxon>
        <taxon>Euteleostomi</taxon>
        <taxon>Mammalia</taxon>
        <taxon>Eutheria</taxon>
        <taxon>Euarchontoglires</taxon>
        <taxon>Scandentia</taxon>
        <taxon>Tupaiidae</taxon>
        <taxon>Tupaia</taxon>
    </lineage>
</organism>
<feature type="binding site" evidence="35">
    <location>
        <position position="1290"/>
    </location>
    <ligand>
        <name>ATP</name>
        <dbReference type="ChEBI" id="CHEBI:30616"/>
    </ligand>
</feature>
<keyword evidence="10" id="KW-0597">Phosphoprotein</keyword>
<evidence type="ECO:0000256" key="1">
    <source>
        <dbReference type="ARBA" id="ARBA00004123"/>
    </source>
</evidence>
<dbReference type="InterPro" id="IPR035892">
    <property type="entry name" value="C2_domain_sf"/>
</dbReference>
<dbReference type="InterPro" id="IPR000832">
    <property type="entry name" value="GPCR_2_secretin-like"/>
</dbReference>
<dbReference type="InterPro" id="IPR037784">
    <property type="entry name" value="C2_PKN"/>
</dbReference>
<evidence type="ECO:0000256" key="35">
    <source>
        <dbReference type="PROSITE-ProRule" id="PRU10141"/>
    </source>
</evidence>
<protein>
    <recommendedName>
        <fullName evidence="28">Serine/threonine-protein kinase N1</fullName>
        <ecNumber evidence="6">2.7.11.13</ecNumber>
    </recommendedName>
    <alternativeName>
        <fullName evidence="29">Protein kinase C-like 1</fullName>
    </alternativeName>
    <alternativeName>
        <fullName evidence="30">Protein kinase C-like PKN</fullName>
    </alternativeName>
    <alternativeName>
        <fullName evidence="32">Protein-kinase C-related kinase 1</fullName>
    </alternativeName>
    <alternativeName>
        <fullName evidence="31">Serine-threonine protein kinase N</fullName>
    </alternativeName>
</protein>
<evidence type="ECO:0000256" key="10">
    <source>
        <dbReference type="ARBA" id="ARBA00022553"/>
    </source>
</evidence>
<evidence type="ECO:0000256" key="7">
    <source>
        <dbReference type="ARBA" id="ARBA00022475"/>
    </source>
</evidence>
<dbReference type="CDD" id="cd05589">
    <property type="entry name" value="STKc_PKN"/>
    <property type="match status" value="1"/>
</dbReference>
<evidence type="ECO:0000256" key="33">
    <source>
        <dbReference type="PROSITE-ProRule" id="PRU00076"/>
    </source>
</evidence>
<keyword evidence="26" id="KW-0325">Glycoprotein</keyword>
<dbReference type="Pfam" id="PF00069">
    <property type="entry name" value="Pkinase"/>
    <property type="match status" value="2"/>
</dbReference>
<dbReference type="FunFam" id="2.10.25.10:FF:000269">
    <property type="entry name" value="Adhesion G protein-coupled receptor E2"/>
    <property type="match status" value="1"/>
</dbReference>
<feature type="coiled-coil region" evidence="36">
    <location>
        <begin position="676"/>
        <end position="703"/>
    </location>
</feature>
<dbReference type="CDD" id="cd00054">
    <property type="entry name" value="EGF_CA"/>
    <property type="match status" value="3"/>
</dbReference>
<keyword evidence="17" id="KW-0106">Calcium</keyword>
<dbReference type="PRINTS" id="PR00249">
    <property type="entry name" value="GPCRSECRETIN"/>
</dbReference>
<dbReference type="SMART" id="SM00133">
    <property type="entry name" value="S_TK_X"/>
    <property type="match status" value="1"/>
</dbReference>
<evidence type="ECO:0000256" key="22">
    <source>
        <dbReference type="ARBA" id="ARBA00023054"/>
    </source>
</evidence>
<evidence type="ECO:0000256" key="29">
    <source>
        <dbReference type="ARBA" id="ARBA00075876"/>
    </source>
</evidence>
<evidence type="ECO:0000256" key="20">
    <source>
        <dbReference type="ARBA" id="ARBA00022989"/>
    </source>
</evidence>
<evidence type="ECO:0000259" key="44">
    <source>
        <dbReference type="PROSITE" id="PS51285"/>
    </source>
</evidence>
<keyword evidence="14" id="KW-0677">Repeat</keyword>
<dbReference type="PANTHER" id="PTHR12011:SF348">
    <property type="entry name" value="ADHESION G PROTEIN-COUPLED RECEPTOR E5"/>
    <property type="match status" value="1"/>
</dbReference>
<dbReference type="PROSITE" id="PS00010">
    <property type="entry name" value="ASX_HYDROXYL"/>
    <property type="match status" value="3"/>
</dbReference>
<dbReference type="Pfam" id="PF00002">
    <property type="entry name" value="7tm_2"/>
    <property type="match status" value="1"/>
</dbReference>
<dbReference type="SMART" id="SM00303">
    <property type="entry name" value="GPS"/>
    <property type="match status" value="1"/>
</dbReference>
<dbReference type="EMBL" id="KB358908">
    <property type="protein sequence ID" value="ELV14340.1"/>
    <property type="molecule type" value="Genomic_DNA"/>
</dbReference>
<keyword evidence="18 35" id="KW-0067">ATP-binding</keyword>
<dbReference type="SUPFAM" id="SSF46585">
    <property type="entry name" value="HR1 repeat"/>
    <property type="match status" value="3"/>
</dbReference>
<dbReference type="CDD" id="cd11636">
    <property type="entry name" value="HR1_PKN1_3"/>
    <property type="match status" value="1"/>
</dbReference>
<dbReference type="Gene3D" id="3.30.200.20">
    <property type="entry name" value="Phosphorylase Kinase, domain 1"/>
    <property type="match status" value="2"/>
</dbReference>
<dbReference type="FunFam" id="1.10.287.160:FF:000002">
    <property type="entry name" value="Putative serine/threonine-protein kinase N2"/>
    <property type="match status" value="1"/>
</dbReference>
<feature type="domain" description="REM-1" evidence="45">
    <location>
        <begin position="844"/>
        <end position="925"/>
    </location>
</feature>
<keyword evidence="9 33" id="KW-0245">EGF-like domain</keyword>
<evidence type="ECO:0000256" key="31">
    <source>
        <dbReference type="ARBA" id="ARBA00079335"/>
    </source>
</evidence>
<feature type="domain" description="G-protein coupled receptors family 2 profile 2" evidence="43">
    <location>
        <begin position="493"/>
        <end position="651"/>
    </location>
</feature>
<dbReference type="GO" id="GO:0005524">
    <property type="term" value="F:ATP binding"/>
    <property type="evidence" value="ECO:0007669"/>
    <property type="project" value="UniProtKB-UniRule"/>
</dbReference>
<evidence type="ECO:0000256" key="2">
    <source>
        <dbReference type="ARBA" id="ARBA00004214"/>
    </source>
</evidence>
<comment type="caution">
    <text evidence="33">Lacks conserved residue(s) required for the propagation of feature annotation.</text>
</comment>
<keyword evidence="27" id="KW-0539">Nucleus</keyword>
<dbReference type="Gene3D" id="2.60.220.50">
    <property type="match status" value="1"/>
</dbReference>
<dbReference type="Gene3D" id="1.10.510.10">
    <property type="entry name" value="Transferase(Phosphotransferase) domain 1"/>
    <property type="match status" value="1"/>
</dbReference>
<dbReference type="SMART" id="SM00742">
    <property type="entry name" value="Hr1"/>
    <property type="match status" value="3"/>
</dbReference>
<evidence type="ECO:0000256" key="27">
    <source>
        <dbReference type="ARBA" id="ARBA00023242"/>
    </source>
</evidence>
<dbReference type="eggNOG" id="KOG0694">
    <property type="taxonomic scope" value="Eukaryota"/>
</dbReference>
<feature type="region of interest" description="Disordered" evidence="37">
    <location>
        <begin position="1204"/>
        <end position="1247"/>
    </location>
</feature>
<dbReference type="FunFam" id="2.10.25.10:FF:000038">
    <property type="entry name" value="Fibrillin 2"/>
    <property type="match status" value="1"/>
</dbReference>
<feature type="compositionally biased region" description="Low complexity" evidence="37">
    <location>
        <begin position="1007"/>
        <end position="1025"/>
    </location>
</feature>
<feature type="transmembrane region" description="Helical" evidence="38">
    <location>
        <begin position="567"/>
        <end position="588"/>
    </location>
</feature>
<dbReference type="PANTHER" id="PTHR12011">
    <property type="entry name" value="ADHESION G-PROTEIN COUPLED RECEPTOR"/>
    <property type="match status" value="1"/>
</dbReference>
<dbReference type="FunFam" id="2.10.25.10:FF:000216">
    <property type="entry name" value="Adhesion G protein-coupled receptor E2"/>
    <property type="match status" value="1"/>
</dbReference>
<evidence type="ECO:0000256" key="17">
    <source>
        <dbReference type="ARBA" id="ARBA00022837"/>
    </source>
</evidence>
<keyword evidence="20 38" id="KW-1133">Transmembrane helix</keyword>
<dbReference type="FunFam" id="1.10.287.160:FF:000001">
    <property type="entry name" value="Putative serine/threonine-protein kinase N2"/>
    <property type="match status" value="1"/>
</dbReference>
<dbReference type="SUPFAM" id="SSF57196">
    <property type="entry name" value="EGF/Laminin"/>
    <property type="match status" value="3"/>
</dbReference>
<feature type="region of interest" description="Disordered" evidence="37">
    <location>
        <begin position="1527"/>
        <end position="1546"/>
    </location>
</feature>
<feature type="transmembrane region" description="Helical" evidence="38">
    <location>
        <begin position="499"/>
        <end position="518"/>
    </location>
</feature>
<evidence type="ECO:0000256" key="8">
    <source>
        <dbReference type="ARBA" id="ARBA00022527"/>
    </source>
</evidence>
<keyword evidence="23 38" id="KW-0472">Membrane</keyword>
<feature type="transmembrane region" description="Helical" evidence="38">
    <location>
        <begin position="530"/>
        <end position="547"/>
    </location>
</feature>
<evidence type="ECO:0000256" key="13">
    <source>
        <dbReference type="ARBA" id="ARBA00022729"/>
    </source>
</evidence>
<feature type="domain" description="EGF-like" evidence="41">
    <location>
        <begin position="57"/>
        <end position="96"/>
    </location>
</feature>
<evidence type="ECO:0000256" key="26">
    <source>
        <dbReference type="ARBA" id="ARBA00023180"/>
    </source>
</evidence>
<dbReference type="CDD" id="cd11630">
    <property type="entry name" value="HR1_PKN1_2"/>
    <property type="match status" value="1"/>
</dbReference>
<dbReference type="PROSITE" id="PS50026">
    <property type="entry name" value="EGF_3"/>
    <property type="match status" value="3"/>
</dbReference>
<evidence type="ECO:0000256" key="36">
    <source>
        <dbReference type="SAM" id="Coils"/>
    </source>
</evidence>
<dbReference type="InterPro" id="IPR037317">
    <property type="entry name" value="PKN1_HR1_2"/>
</dbReference>
<dbReference type="GO" id="GO:0032154">
    <property type="term" value="C:cleavage furrow"/>
    <property type="evidence" value="ECO:0007669"/>
    <property type="project" value="UniProtKB-SubCell"/>
</dbReference>
<dbReference type="SMART" id="SM00181">
    <property type="entry name" value="EGF"/>
    <property type="match status" value="4"/>
</dbReference>
<keyword evidence="11" id="KW-0808">Transferase</keyword>
<feature type="domain" description="Protein kinase" evidence="40">
    <location>
        <begin position="1261"/>
        <end position="1499"/>
    </location>
</feature>
<evidence type="ECO:0000256" key="19">
    <source>
        <dbReference type="ARBA" id="ARBA00022889"/>
    </source>
</evidence>
<evidence type="ECO:0000256" key="11">
    <source>
        <dbReference type="ARBA" id="ARBA00022679"/>
    </source>
</evidence>
<feature type="domain" description="GAIN-B" evidence="42">
    <location>
        <begin position="310"/>
        <end position="489"/>
    </location>
</feature>
<evidence type="ECO:0000256" key="21">
    <source>
        <dbReference type="ARBA" id="ARBA00023015"/>
    </source>
</evidence>
<dbReference type="FunFam" id="2.60.220.50:FF:000007">
    <property type="entry name" value="Adhesion G protein-coupled receptor E5"/>
    <property type="match status" value="1"/>
</dbReference>
<dbReference type="GO" id="GO:0004930">
    <property type="term" value="F:G protein-coupled receptor activity"/>
    <property type="evidence" value="ECO:0007669"/>
    <property type="project" value="InterPro"/>
</dbReference>
<dbReference type="InterPro" id="IPR049883">
    <property type="entry name" value="NOTCH1_EGF-like"/>
</dbReference>
<dbReference type="FunFam" id="3.30.200.20:FF:000058">
    <property type="entry name" value="Putative serine/threonine-protein kinase N2"/>
    <property type="match status" value="1"/>
</dbReference>
<dbReference type="InterPro" id="IPR018097">
    <property type="entry name" value="EGF_Ca-bd_CS"/>
</dbReference>
<feature type="domain" description="C2" evidence="39">
    <location>
        <begin position="952"/>
        <end position="1115"/>
    </location>
</feature>
<dbReference type="InterPro" id="IPR017981">
    <property type="entry name" value="GPCR_2-like_7TM"/>
</dbReference>
<dbReference type="InterPro" id="IPR017441">
    <property type="entry name" value="Protein_kinase_ATP_BS"/>
</dbReference>
<dbReference type="Pfam" id="PF00433">
    <property type="entry name" value="Pkinase_C"/>
    <property type="match status" value="1"/>
</dbReference>
<evidence type="ECO:0000256" key="23">
    <source>
        <dbReference type="ARBA" id="ARBA00023136"/>
    </source>
</evidence>
<evidence type="ECO:0000256" key="38">
    <source>
        <dbReference type="SAM" id="Phobius"/>
    </source>
</evidence>
<keyword evidence="21" id="KW-0805">Transcription regulation</keyword>
<dbReference type="CDD" id="cd08687">
    <property type="entry name" value="C2_PKN-like"/>
    <property type="match status" value="1"/>
</dbReference>
<dbReference type="InParanoid" id="L8YGX0"/>
<dbReference type="STRING" id="246437.L8YGX0"/>